<evidence type="ECO:0000256" key="1">
    <source>
        <dbReference type="SAM" id="MobiDB-lite"/>
    </source>
</evidence>
<dbReference type="RefSeq" id="XP_017017262.1">
    <property type="nucleotide sequence ID" value="XM_017161773.3"/>
</dbReference>
<reference evidence="3" key="1">
    <citation type="submission" date="2025-08" db="UniProtKB">
        <authorList>
            <consortium name="RefSeq"/>
        </authorList>
    </citation>
    <scope>IDENTIFICATION</scope>
    <source>
        <strain evidence="3">14028-0561.14</strain>
        <tissue evidence="3">Whole fly</tissue>
    </source>
</reference>
<name>A0A6P4HZC6_DROKI</name>
<organism evidence="2 3">
    <name type="scientific">Drosophila kikkawai</name>
    <name type="common">Fruit fly</name>
    <dbReference type="NCBI Taxonomy" id="30033"/>
    <lineage>
        <taxon>Eukaryota</taxon>
        <taxon>Metazoa</taxon>
        <taxon>Ecdysozoa</taxon>
        <taxon>Arthropoda</taxon>
        <taxon>Hexapoda</taxon>
        <taxon>Insecta</taxon>
        <taxon>Pterygota</taxon>
        <taxon>Neoptera</taxon>
        <taxon>Endopterygota</taxon>
        <taxon>Diptera</taxon>
        <taxon>Brachycera</taxon>
        <taxon>Muscomorpha</taxon>
        <taxon>Ephydroidea</taxon>
        <taxon>Drosophilidae</taxon>
        <taxon>Drosophila</taxon>
        <taxon>Sophophora</taxon>
    </lineage>
</organism>
<dbReference type="AlphaFoldDB" id="A0A6P4HZC6"/>
<feature type="region of interest" description="Disordered" evidence="1">
    <location>
        <begin position="127"/>
        <end position="146"/>
    </location>
</feature>
<dbReference type="Proteomes" id="UP001652661">
    <property type="component" value="Chromosome X"/>
</dbReference>
<gene>
    <name evidence="3" type="primary">LOC108071083</name>
</gene>
<evidence type="ECO:0000313" key="2">
    <source>
        <dbReference type="Proteomes" id="UP001652661"/>
    </source>
</evidence>
<proteinExistence type="predicted"/>
<dbReference type="GeneID" id="108071083"/>
<protein>
    <submittedName>
        <fullName evidence="3">Uncharacterized protein isoform X1</fullName>
    </submittedName>
</protein>
<accession>A0A6P4HZC6</accession>
<sequence>MFTTMFRLMFPMFSKKPRINNDVWKLSKPASSGFSEGSSPAAASSRRVSNLYNARLQYPYPDYFNYQAPQNMMAAAAAEQGARGTRIQIVPCMCPISVPSVVSAASPSAAAATAPPLAAITAPSSESQPAARHIERHSQELEADANSETENDLIFSILFHKLPALAPPRDPRQPPAPGCCQQWLLQGILASCRL</sequence>
<keyword evidence="2" id="KW-1185">Reference proteome</keyword>
<evidence type="ECO:0000313" key="3">
    <source>
        <dbReference type="RefSeq" id="XP_017017262.1"/>
    </source>
</evidence>